<feature type="non-terminal residue" evidence="1">
    <location>
        <position position="468"/>
    </location>
</feature>
<dbReference type="Proteomes" id="UP000789405">
    <property type="component" value="Unassembled WGS sequence"/>
</dbReference>
<protein>
    <submittedName>
        <fullName evidence="1">9544_t:CDS:1</fullName>
    </submittedName>
</protein>
<comment type="caution">
    <text evidence="1">The sequence shown here is derived from an EMBL/GenBank/DDBJ whole genome shotgun (WGS) entry which is preliminary data.</text>
</comment>
<dbReference type="EMBL" id="CAJVPY010015598">
    <property type="protein sequence ID" value="CAG8752650.1"/>
    <property type="molecule type" value="Genomic_DNA"/>
</dbReference>
<keyword evidence="2" id="KW-1185">Reference proteome</keyword>
<proteinExistence type="predicted"/>
<evidence type="ECO:0000313" key="1">
    <source>
        <dbReference type="EMBL" id="CAG8752650.1"/>
    </source>
</evidence>
<gene>
    <name evidence="1" type="ORF">DERYTH_LOCUS17045</name>
</gene>
<name>A0A9N9IZ84_9GLOM</name>
<accession>A0A9N9IZ84</accession>
<sequence length="468" mass="53776">MPKVDNKFKSLEAFEDAAKLAAKANKFAFARKNSSFTGHNGKSPFIILQCTKGKKWSVNKVIDGGIICTKDVVNEHACIRYALNEGSNNDSAQKLLRLFEKHDYIVVPLKTIEDKSKALYIWFLQTLCTKIYNAYNCVSHVFMLDRNQALRNASSKLFKTDDDYEAFKKEVVALRFTILEKQIPQSLNAVKKAAEKAHMSKKLIQNGSAIWEYQLLGDMNHLIVHLKELLRWQFFENPNIVELSCSSKSSIINPEFYSTFIKAEEKFEQLSDNVTKIEFITKLRKITNMLLLEPVKMSQKVVSKDCLPSTKRELLLTEHQNAATKKKKKMLNNINKLKSKPIQQQHIPMKQTLISGSNSKLYEVNIPKFMHEYISVYIDVAKDSNCSFHAIAISIGKPESFWPNIRALIYNKLCNQNKLISLTFLPDNILLNRNVSINFVYVFERQHFIAIKLKPNVSVPSIVRGWED</sequence>
<organism evidence="1 2">
    <name type="scientific">Dentiscutata erythropus</name>
    <dbReference type="NCBI Taxonomy" id="1348616"/>
    <lineage>
        <taxon>Eukaryota</taxon>
        <taxon>Fungi</taxon>
        <taxon>Fungi incertae sedis</taxon>
        <taxon>Mucoromycota</taxon>
        <taxon>Glomeromycotina</taxon>
        <taxon>Glomeromycetes</taxon>
        <taxon>Diversisporales</taxon>
        <taxon>Gigasporaceae</taxon>
        <taxon>Dentiscutata</taxon>
    </lineage>
</organism>
<evidence type="ECO:0000313" key="2">
    <source>
        <dbReference type="Proteomes" id="UP000789405"/>
    </source>
</evidence>
<dbReference type="AlphaFoldDB" id="A0A9N9IZ84"/>
<dbReference type="OrthoDB" id="2365479at2759"/>
<reference evidence="1" key="1">
    <citation type="submission" date="2021-06" db="EMBL/GenBank/DDBJ databases">
        <authorList>
            <person name="Kallberg Y."/>
            <person name="Tangrot J."/>
            <person name="Rosling A."/>
        </authorList>
    </citation>
    <scope>NUCLEOTIDE SEQUENCE</scope>
    <source>
        <strain evidence="1">MA453B</strain>
    </source>
</reference>